<comment type="caution">
    <text evidence="2">The sequence shown here is derived from an EMBL/GenBank/DDBJ whole genome shotgun (WGS) entry which is preliminary data.</text>
</comment>
<evidence type="ECO:0000256" key="1">
    <source>
        <dbReference type="SAM" id="MobiDB-lite"/>
    </source>
</evidence>
<gene>
    <name evidence="2" type="ORF">PoB_003598400</name>
</gene>
<dbReference type="Proteomes" id="UP000735302">
    <property type="component" value="Unassembled WGS sequence"/>
</dbReference>
<accession>A0AAV4ATN4</accession>
<dbReference type="EMBL" id="BLXT01004100">
    <property type="protein sequence ID" value="GFO09479.1"/>
    <property type="molecule type" value="Genomic_DNA"/>
</dbReference>
<protein>
    <submittedName>
        <fullName evidence="2">Uncharacterized protein</fullName>
    </submittedName>
</protein>
<evidence type="ECO:0000313" key="3">
    <source>
        <dbReference type="Proteomes" id="UP000735302"/>
    </source>
</evidence>
<proteinExistence type="predicted"/>
<reference evidence="2 3" key="1">
    <citation type="journal article" date="2021" name="Elife">
        <title>Chloroplast acquisition without the gene transfer in kleptoplastic sea slugs, Plakobranchus ocellatus.</title>
        <authorList>
            <person name="Maeda T."/>
            <person name="Takahashi S."/>
            <person name="Yoshida T."/>
            <person name="Shimamura S."/>
            <person name="Takaki Y."/>
            <person name="Nagai Y."/>
            <person name="Toyoda A."/>
            <person name="Suzuki Y."/>
            <person name="Arimoto A."/>
            <person name="Ishii H."/>
            <person name="Satoh N."/>
            <person name="Nishiyama T."/>
            <person name="Hasebe M."/>
            <person name="Maruyama T."/>
            <person name="Minagawa J."/>
            <person name="Obokata J."/>
            <person name="Shigenobu S."/>
        </authorList>
    </citation>
    <scope>NUCLEOTIDE SEQUENCE [LARGE SCALE GENOMIC DNA]</scope>
</reference>
<feature type="region of interest" description="Disordered" evidence="1">
    <location>
        <begin position="73"/>
        <end position="95"/>
    </location>
</feature>
<evidence type="ECO:0000313" key="2">
    <source>
        <dbReference type="EMBL" id="GFO09479.1"/>
    </source>
</evidence>
<dbReference type="AlphaFoldDB" id="A0AAV4ATN4"/>
<name>A0AAV4ATN4_9GAST</name>
<organism evidence="2 3">
    <name type="scientific">Plakobranchus ocellatus</name>
    <dbReference type="NCBI Taxonomy" id="259542"/>
    <lineage>
        <taxon>Eukaryota</taxon>
        <taxon>Metazoa</taxon>
        <taxon>Spiralia</taxon>
        <taxon>Lophotrochozoa</taxon>
        <taxon>Mollusca</taxon>
        <taxon>Gastropoda</taxon>
        <taxon>Heterobranchia</taxon>
        <taxon>Euthyneura</taxon>
        <taxon>Panpulmonata</taxon>
        <taxon>Sacoglossa</taxon>
        <taxon>Placobranchoidea</taxon>
        <taxon>Plakobranchidae</taxon>
        <taxon>Plakobranchus</taxon>
    </lineage>
</organism>
<sequence>MYVPVFANGLATTISAMLCSPASLSNSLVKLVCVFHLSASLFAASHPVLHTWLLRMILIFLCIARPQCDLRLSSTPSDQSADDGTRTSVRRAPAHLRMDSLSSVPLMPPPPPSRPYYEIFTLYNTIFHCSPVSTQP</sequence>
<keyword evidence="3" id="KW-1185">Reference proteome</keyword>